<dbReference type="PANTHER" id="PTHR42985:SF21">
    <property type="entry name" value="SODIUM-DEPENDENT MULTIVITAMIN TRANSPORTER-LIKE PROTEIN"/>
    <property type="match status" value="1"/>
</dbReference>
<dbReference type="InterPro" id="IPR051163">
    <property type="entry name" value="Sodium:Solute_Symporter_SSF"/>
</dbReference>
<feature type="transmembrane region" description="Helical" evidence="12">
    <location>
        <begin position="336"/>
        <end position="363"/>
    </location>
</feature>
<accession>A0A8S4D0J0</accession>
<dbReference type="EMBL" id="CAJHNJ030000001">
    <property type="protein sequence ID" value="CAG9087700.1"/>
    <property type="molecule type" value="Genomic_DNA"/>
</dbReference>
<evidence type="ECO:0000256" key="11">
    <source>
        <dbReference type="RuleBase" id="RU362091"/>
    </source>
</evidence>
<dbReference type="InterPro" id="IPR038377">
    <property type="entry name" value="Na/Glc_symporter_sf"/>
</dbReference>
<evidence type="ECO:0000256" key="3">
    <source>
        <dbReference type="ARBA" id="ARBA00022448"/>
    </source>
</evidence>
<evidence type="ECO:0000256" key="5">
    <source>
        <dbReference type="ARBA" id="ARBA00022692"/>
    </source>
</evidence>
<evidence type="ECO:0000256" key="2">
    <source>
        <dbReference type="ARBA" id="ARBA00006434"/>
    </source>
</evidence>
<dbReference type="PROSITE" id="PS50283">
    <property type="entry name" value="NA_SOLUT_SYMP_3"/>
    <property type="match status" value="1"/>
</dbReference>
<dbReference type="Pfam" id="PF00474">
    <property type="entry name" value="SSF"/>
    <property type="match status" value="1"/>
</dbReference>
<keyword evidence="5 12" id="KW-0812">Transmembrane</keyword>
<evidence type="ECO:0000256" key="4">
    <source>
        <dbReference type="ARBA" id="ARBA00022475"/>
    </source>
</evidence>
<dbReference type="InterPro" id="IPR001734">
    <property type="entry name" value="Na/solute_symporter"/>
</dbReference>
<dbReference type="AlphaFoldDB" id="A0A8S4D0J0"/>
<dbReference type="GO" id="GO:0005886">
    <property type="term" value="C:plasma membrane"/>
    <property type="evidence" value="ECO:0007669"/>
    <property type="project" value="UniProtKB-SubCell"/>
</dbReference>
<name>A0A8S4D0J0_PLUXY</name>
<keyword evidence="6 12" id="KW-1133">Transmembrane helix</keyword>
<comment type="subcellular location">
    <subcellularLocation>
        <location evidence="1">Cell membrane</location>
        <topology evidence="1">Multi-pass membrane protein</topology>
    </subcellularLocation>
</comment>
<keyword evidence="8" id="KW-0406">Ion transport</keyword>
<feature type="transmembrane region" description="Helical" evidence="12">
    <location>
        <begin position="445"/>
        <end position="464"/>
    </location>
</feature>
<dbReference type="PANTHER" id="PTHR42985">
    <property type="entry name" value="SODIUM-COUPLED MONOCARBOXYLATE TRANSPORTER"/>
    <property type="match status" value="1"/>
</dbReference>
<sequence>MPRNITVPVSPIYFNIAEYCLFGIILGLIIGIILYYNIASSKYNTVSGFLFGGKNMSIVSISLALTASHLTSITLLGVPVEIYLRGTQYWASALSLIIVTFLTAVIYLPVFHKLQLSSSFEYLEIRFSTQTRIIAAVLFVVSKLMLLPIVPYVPMLAFKMVTNPFAGKITAILCIVCSTFVAIGGLRSIVAIGILTTFLSLVGTALPSSLALIPKGIRSMWETASLGGRLVLYDPDPELAHHTSFFAVTLALSTNWLWKVALSQSSLQKLLAVSTISQARLCLTLSCAGVILMKLLSCFLGLAIYATFADCDPLLSGQIKKHEQLVPHFLNYLSTMFPGICGIFIISTFSATAGCMASIINSVSGVIFEEFIRPWMPQNTREITCCWIMKSLCIVVGGYGIAVLWAANNLDRLQHVASGVTGVTAGTLLGLFTLGIVFSRANCSGALSGSLLSLLICGWLLLGAENAVARGALTYQGKPLTTSGCGKANFTHILTNITAVAFESTKLNHPTKRLQSLFRITFTYCPFAGALTVLFIGVPMSYLTEKSRTSSMNPAVLCPLTQSLLNKPQVRSRTTSCSEARAPTSQEKYAALDVALKHLKEPKSLNYRITFTYIGVPMSYLTEKSRTSSMNPAVLCPLTQSLLNKPQVRSRTTSCSETSQEKYAALDVALKHLKEVFDDKYLEG</sequence>
<gene>
    <name evidence="13" type="ORF">PLXY2_LOCUS31</name>
</gene>
<evidence type="ECO:0000256" key="6">
    <source>
        <dbReference type="ARBA" id="ARBA00022989"/>
    </source>
</evidence>
<feature type="transmembrane region" description="Helical" evidence="12">
    <location>
        <begin position="419"/>
        <end position="438"/>
    </location>
</feature>
<dbReference type="Gene3D" id="1.20.1730.10">
    <property type="entry name" value="Sodium/glucose cotransporter"/>
    <property type="match status" value="1"/>
</dbReference>
<evidence type="ECO:0000256" key="9">
    <source>
        <dbReference type="ARBA" id="ARBA00023136"/>
    </source>
</evidence>
<reference evidence="13" key="1">
    <citation type="submission" date="2020-11" db="EMBL/GenBank/DDBJ databases">
        <authorList>
            <person name="Whiteford S."/>
        </authorList>
    </citation>
    <scope>NUCLEOTIDE SEQUENCE</scope>
</reference>
<feature type="transmembrane region" description="Helical" evidence="12">
    <location>
        <begin position="89"/>
        <end position="112"/>
    </location>
</feature>
<evidence type="ECO:0000256" key="7">
    <source>
        <dbReference type="ARBA" id="ARBA00023053"/>
    </source>
</evidence>
<feature type="transmembrane region" description="Helical" evidence="12">
    <location>
        <begin position="517"/>
        <end position="543"/>
    </location>
</feature>
<dbReference type="GO" id="GO:0015293">
    <property type="term" value="F:symporter activity"/>
    <property type="evidence" value="ECO:0007669"/>
    <property type="project" value="TreeGrafter"/>
</dbReference>
<feature type="transmembrane region" description="Helical" evidence="12">
    <location>
        <begin position="239"/>
        <end position="258"/>
    </location>
</feature>
<feature type="transmembrane region" description="Helical" evidence="12">
    <location>
        <begin position="165"/>
        <end position="183"/>
    </location>
</feature>
<keyword evidence="10" id="KW-0739">Sodium transport</keyword>
<keyword evidence="9 12" id="KW-0472">Membrane</keyword>
<evidence type="ECO:0000256" key="8">
    <source>
        <dbReference type="ARBA" id="ARBA00023065"/>
    </source>
</evidence>
<comment type="caution">
    <text evidence="13">The sequence shown here is derived from an EMBL/GenBank/DDBJ whole genome shotgun (WGS) entry which is preliminary data.</text>
</comment>
<evidence type="ECO:0000256" key="10">
    <source>
        <dbReference type="ARBA" id="ARBA00023201"/>
    </source>
</evidence>
<keyword evidence="3" id="KW-0813">Transport</keyword>
<evidence type="ECO:0000256" key="1">
    <source>
        <dbReference type="ARBA" id="ARBA00004651"/>
    </source>
</evidence>
<feature type="transmembrane region" description="Helical" evidence="12">
    <location>
        <begin position="279"/>
        <end position="306"/>
    </location>
</feature>
<evidence type="ECO:0000313" key="14">
    <source>
        <dbReference type="Proteomes" id="UP000653454"/>
    </source>
</evidence>
<proteinExistence type="inferred from homology"/>
<dbReference type="Proteomes" id="UP000653454">
    <property type="component" value="Unassembled WGS sequence"/>
</dbReference>
<feature type="transmembrane region" description="Helical" evidence="12">
    <location>
        <begin position="57"/>
        <end position="77"/>
    </location>
</feature>
<organism evidence="13 14">
    <name type="scientific">Plutella xylostella</name>
    <name type="common">Diamondback moth</name>
    <name type="synonym">Plutella maculipennis</name>
    <dbReference type="NCBI Taxonomy" id="51655"/>
    <lineage>
        <taxon>Eukaryota</taxon>
        <taxon>Metazoa</taxon>
        <taxon>Ecdysozoa</taxon>
        <taxon>Arthropoda</taxon>
        <taxon>Hexapoda</taxon>
        <taxon>Insecta</taxon>
        <taxon>Pterygota</taxon>
        <taxon>Neoptera</taxon>
        <taxon>Endopterygota</taxon>
        <taxon>Lepidoptera</taxon>
        <taxon>Glossata</taxon>
        <taxon>Ditrysia</taxon>
        <taxon>Yponomeutoidea</taxon>
        <taxon>Plutellidae</taxon>
        <taxon>Plutella</taxon>
    </lineage>
</organism>
<keyword evidence="4" id="KW-1003">Cell membrane</keyword>
<protein>
    <submittedName>
        <fullName evidence="13">(diamondback moth) hypothetical protein</fullName>
    </submittedName>
</protein>
<keyword evidence="14" id="KW-1185">Reference proteome</keyword>
<evidence type="ECO:0000313" key="13">
    <source>
        <dbReference type="EMBL" id="CAG9087700.1"/>
    </source>
</evidence>
<keyword evidence="7" id="KW-0915">Sodium</keyword>
<feature type="transmembrane region" description="Helical" evidence="12">
    <location>
        <begin position="12"/>
        <end position="36"/>
    </location>
</feature>
<dbReference type="GO" id="GO:0006814">
    <property type="term" value="P:sodium ion transport"/>
    <property type="evidence" value="ECO:0007669"/>
    <property type="project" value="UniProtKB-KW"/>
</dbReference>
<feature type="transmembrane region" description="Helical" evidence="12">
    <location>
        <begin position="133"/>
        <end position="153"/>
    </location>
</feature>
<feature type="transmembrane region" description="Helical" evidence="12">
    <location>
        <begin position="384"/>
        <end position="407"/>
    </location>
</feature>
<evidence type="ECO:0000256" key="12">
    <source>
        <dbReference type="SAM" id="Phobius"/>
    </source>
</evidence>
<comment type="similarity">
    <text evidence="2 11">Belongs to the sodium:solute symporter (SSF) (TC 2.A.21) family.</text>
</comment>
<feature type="transmembrane region" description="Helical" evidence="12">
    <location>
        <begin position="190"/>
        <end position="213"/>
    </location>
</feature>